<dbReference type="InterPro" id="IPR036390">
    <property type="entry name" value="WH_DNA-bd_sf"/>
</dbReference>
<dbReference type="Pfam" id="PF07729">
    <property type="entry name" value="FCD"/>
    <property type="match status" value="1"/>
</dbReference>
<name>A0ABX5KCQ0_9BURK</name>
<evidence type="ECO:0000256" key="4">
    <source>
        <dbReference type="SAM" id="MobiDB-lite"/>
    </source>
</evidence>
<gene>
    <name evidence="6" type="ORF">C7402_13259</name>
</gene>
<dbReference type="InterPro" id="IPR011711">
    <property type="entry name" value="GntR_C"/>
</dbReference>
<feature type="region of interest" description="Disordered" evidence="4">
    <location>
        <begin position="218"/>
        <end position="247"/>
    </location>
</feature>
<proteinExistence type="predicted"/>
<keyword evidence="3" id="KW-0804">Transcription</keyword>
<dbReference type="SMART" id="SM00345">
    <property type="entry name" value="HTH_GNTR"/>
    <property type="match status" value="1"/>
</dbReference>
<evidence type="ECO:0000256" key="1">
    <source>
        <dbReference type="ARBA" id="ARBA00023015"/>
    </source>
</evidence>
<dbReference type="PANTHER" id="PTHR43537:SF24">
    <property type="entry name" value="GLUCONATE OPERON TRANSCRIPTIONAL REPRESSOR"/>
    <property type="match status" value="1"/>
</dbReference>
<comment type="caution">
    <text evidence="6">The sequence shown here is derived from an EMBL/GenBank/DDBJ whole genome shotgun (WGS) entry which is preliminary data.</text>
</comment>
<protein>
    <submittedName>
        <fullName evidence="6">GntR family transcriptional regulator</fullName>
    </submittedName>
</protein>
<dbReference type="RefSeq" id="WP_244315049.1">
    <property type="nucleotide sequence ID" value="NZ_QEOB01000032.1"/>
</dbReference>
<dbReference type="CDD" id="cd07377">
    <property type="entry name" value="WHTH_GntR"/>
    <property type="match status" value="1"/>
</dbReference>
<dbReference type="PANTHER" id="PTHR43537">
    <property type="entry name" value="TRANSCRIPTIONAL REGULATOR, GNTR FAMILY"/>
    <property type="match status" value="1"/>
</dbReference>
<evidence type="ECO:0000256" key="2">
    <source>
        <dbReference type="ARBA" id="ARBA00023125"/>
    </source>
</evidence>
<reference evidence="6 7" key="1">
    <citation type="submission" date="2018-05" db="EMBL/GenBank/DDBJ databases">
        <title>Genomic Encyclopedia of Type Strains, Phase IV (KMG-V): Genome sequencing to study the core and pangenomes of soil and plant-associated prokaryotes.</title>
        <authorList>
            <person name="Whitman W."/>
        </authorList>
    </citation>
    <scope>NUCLEOTIDE SEQUENCE [LARGE SCALE GENOMIC DNA]</scope>
    <source>
        <strain evidence="6 7">SCZa-39</strain>
    </source>
</reference>
<keyword evidence="7" id="KW-1185">Reference proteome</keyword>
<evidence type="ECO:0000259" key="5">
    <source>
        <dbReference type="PROSITE" id="PS50949"/>
    </source>
</evidence>
<dbReference type="SMART" id="SM00895">
    <property type="entry name" value="FCD"/>
    <property type="match status" value="1"/>
</dbReference>
<dbReference type="SUPFAM" id="SSF48008">
    <property type="entry name" value="GntR ligand-binding domain-like"/>
    <property type="match status" value="1"/>
</dbReference>
<dbReference type="SUPFAM" id="SSF46785">
    <property type="entry name" value="Winged helix' DNA-binding domain"/>
    <property type="match status" value="1"/>
</dbReference>
<evidence type="ECO:0000313" key="6">
    <source>
        <dbReference type="EMBL" id="PVX70986.1"/>
    </source>
</evidence>
<dbReference type="InterPro" id="IPR008920">
    <property type="entry name" value="TF_FadR/GntR_C"/>
</dbReference>
<sequence>MSTDIGLVRPETLRHQVENVLRQAIMSGRFAPGARLIERELCETLGVSRTSVREALRKLEAEKLVRNVPHKGPVVAVMSREEAAELYALRALLEGYAAHEFARLASDAMIEQFGAAAKALRTQATAQSQEGVLKAKTALYDVLLDNCGNSLVKEILNSLYSRVNLLRATSLMHPDRLPSSLREIDKLHKALKARNADEAQELARQHVLNAEKAAMRMLDADAEETAPEAGDTGQTGQTGEADGKAPV</sequence>
<dbReference type="PROSITE" id="PS50949">
    <property type="entry name" value="HTH_GNTR"/>
    <property type="match status" value="1"/>
</dbReference>
<dbReference type="InterPro" id="IPR000524">
    <property type="entry name" value="Tscrpt_reg_HTH_GntR"/>
</dbReference>
<dbReference type="InterPro" id="IPR036388">
    <property type="entry name" value="WH-like_DNA-bd_sf"/>
</dbReference>
<dbReference type="Proteomes" id="UP000245712">
    <property type="component" value="Unassembled WGS sequence"/>
</dbReference>
<organism evidence="6 7">
    <name type="scientific">Paraburkholderia unamae</name>
    <dbReference type="NCBI Taxonomy" id="219649"/>
    <lineage>
        <taxon>Bacteria</taxon>
        <taxon>Pseudomonadati</taxon>
        <taxon>Pseudomonadota</taxon>
        <taxon>Betaproteobacteria</taxon>
        <taxon>Burkholderiales</taxon>
        <taxon>Burkholderiaceae</taxon>
        <taxon>Paraburkholderia</taxon>
    </lineage>
</organism>
<feature type="domain" description="HTH gntR-type" evidence="5">
    <location>
        <begin position="11"/>
        <end position="78"/>
    </location>
</feature>
<dbReference type="Gene3D" id="1.20.120.530">
    <property type="entry name" value="GntR ligand-binding domain-like"/>
    <property type="match status" value="1"/>
</dbReference>
<dbReference type="PRINTS" id="PR00035">
    <property type="entry name" value="HTHGNTR"/>
</dbReference>
<accession>A0ABX5KCQ0</accession>
<dbReference type="EMBL" id="QEOB01000032">
    <property type="protein sequence ID" value="PVX70986.1"/>
    <property type="molecule type" value="Genomic_DNA"/>
</dbReference>
<dbReference type="Gene3D" id="1.10.10.10">
    <property type="entry name" value="Winged helix-like DNA-binding domain superfamily/Winged helix DNA-binding domain"/>
    <property type="match status" value="1"/>
</dbReference>
<evidence type="ECO:0000256" key="3">
    <source>
        <dbReference type="ARBA" id="ARBA00023163"/>
    </source>
</evidence>
<dbReference type="Pfam" id="PF00392">
    <property type="entry name" value="GntR"/>
    <property type="match status" value="1"/>
</dbReference>
<keyword evidence="2" id="KW-0238">DNA-binding</keyword>
<evidence type="ECO:0000313" key="7">
    <source>
        <dbReference type="Proteomes" id="UP000245712"/>
    </source>
</evidence>
<keyword evidence="1" id="KW-0805">Transcription regulation</keyword>